<feature type="region of interest" description="Disordered" evidence="4">
    <location>
        <begin position="32"/>
        <end position="56"/>
    </location>
</feature>
<reference evidence="6 7" key="1">
    <citation type="journal article" date="2010" name="Nature">
        <title>The Ectocarpus genome and the independent evolution of multicellularity in brown algae.</title>
        <authorList>
            <person name="Cock J.M."/>
            <person name="Sterck L."/>
            <person name="Rouze P."/>
            <person name="Scornet D."/>
            <person name="Allen A.E."/>
            <person name="Amoutzias G."/>
            <person name="Anthouard V."/>
            <person name="Artiguenave F."/>
            <person name="Aury J.M."/>
            <person name="Badger J.H."/>
            <person name="Beszteri B."/>
            <person name="Billiau K."/>
            <person name="Bonnet E."/>
            <person name="Bothwell J.H."/>
            <person name="Bowler C."/>
            <person name="Boyen C."/>
            <person name="Brownlee C."/>
            <person name="Carrano C.J."/>
            <person name="Charrier B."/>
            <person name="Cho G.Y."/>
            <person name="Coelho S.M."/>
            <person name="Collen J."/>
            <person name="Corre E."/>
            <person name="Da Silva C."/>
            <person name="Delage L."/>
            <person name="Delaroque N."/>
            <person name="Dittami S.M."/>
            <person name="Doulbeau S."/>
            <person name="Elias M."/>
            <person name="Farnham G."/>
            <person name="Gachon C.M."/>
            <person name="Gschloessl B."/>
            <person name="Heesch S."/>
            <person name="Jabbari K."/>
            <person name="Jubin C."/>
            <person name="Kawai H."/>
            <person name="Kimura K."/>
            <person name="Kloareg B."/>
            <person name="Kupper F.C."/>
            <person name="Lang D."/>
            <person name="Le Bail A."/>
            <person name="Leblanc C."/>
            <person name="Lerouge P."/>
            <person name="Lohr M."/>
            <person name="Lopez P.J."/>
            <person name="Martens C."/>
            <person name="Maumus F."/>
            <person name="Michel G."/>
            <person name="Miranda-Saavedra D."/>
            <person name="Morales J."/>
            <person name="Moreau H."/>
            <person name="Motomura T."/>
            <person name="Nagasato C."/>
            <person name="Napoli C.A."/>
            <person name="Nelson D.R."/>
            <person name="Nyvall-Collen P."/>
            <person name="Peters A.F."/>
            <person name="Pommier C."/>
            <person name="Potin P."/>
            <person name="Poulain J."/>
            <person name="Quesneville H."/>
            <person name="Read B."/>
            <person name="Rensing S.A."/>
            <person name="Ritter A."/>
            <person name="Rousvoal S."/>
            <person name="Samanta M."/>
            <person name="Samson G."/>
            <person name="Schroeder D.C."/>
            <person name="Segurens B."/>
            <person name="Strittmatter M."/>
            <person name="Tonon T."/>
            <person name="Tregear J.W."/>
            <person name="Valentin K."/>
            <person name="von Dassow P."/>
            <person name="Yamagishi T."/>
            <person name="Van de Peer Y."/>
            <person name="Wincker P."/>
        </authorList>
    </citation>
    <scope>NUCLEOTIDE SEQUENCE [LARGE SCALE GENOMIC DNA]</scope>
    <source>
        <strain evidence="7">Ec32 / CCAP1310/4</strain>
    </source>
</reference>
<dbReference type="SUPFAM" id="SSF57933">
    <property type="entry name" value="TAZ domain"/>
    <property type="match status" value="1"/>
</dbReference>
<dbReference type="Proteomes" id="UP000002630">
    <property type="component" value="Linkage Group LG19"/>
</dbReference>
<evidence type="ECO:0000256" key="3">
    <source>
        <dbReference type="ARBA" id="ARBA00022833"/>
    </source>
</evidence>
<keyword evidence="7" id="KW-1185">Reference proteome</keyword>
<dbReference type="InterPro" id="IPR000197">
    <property type="entry name" value="Znf_TAZ"/>
</dbReference>
<dbReference type="InterPro" id="IPR035898">
    <property type="entry name" value="TAZ_dom_sf"/>
</dbReference>
<evidence type="ECO:0000313" key="7">
    <source>
        <dbReference type="Proteomes" id="UP000002630"/>
    </source>
</evidence>
<feature type="compositionally biased region" description="Gly residues" evidence="4">
    <location>
        <begin position="258"/>
        <end position="269"/>
    </location>
</feature>
<name>D8LKM8_ECTSI</name>
<dbReference type="GO" id="GO:0008270">
    <property type="term" value="F:zinc ion binding"/>
    <property type="evidence" value="ECO:0007669"/>
    <property type="project" value="UniProtKB-KW"/>
</dbReference>
<dbReference type="InParanoid" id="D8LKM8"/>
<dbReference type="OrthoDB" id="200182at2759"/>
<keyword evidence="1" id="KW-0479">Metal-binding</keyword>
<evidence type="ECO:0000313" key="6">
    <source>
        <dbReference type="EMBL" id="CBN74618.1"/>
    </source>
</evidence>
<feature type="compositionally biased region" description="Acidic residues" evidence="4">
    <location>
        <begin position="400"/>
        <end position="414"/>
    </location>
</feature>
<dbReference type="EMBL" id="FN648487">
    <property type="protein sequence ID" value="CBN74618.1"/>
    <property type="molecule type" value="Genomic_DNA"/>
</dbReference>
<feature type="compositionally biased region" description="Basic and acidic residues" evidence="4">
    <location>
        <begin position="32"/>
        <end position="43"/>
    </location>
</feature>
<dbReference type="AlphaFoldDB" id="D8LKM8"/>
<evidence type="ECO:0000256" key="2">
    <source>
        <dbReference type="ARBA" id="ARBA00022771"/>
    </source>
</evidence>
<evidence type="ECO:0000256" key="1">
    <source>
        <dbReference type="ARBA" id="ARBA00022723"/>
    </source>
</evidence>
<dbReference type="EMBL" id="FN649744">
    <property type="protein sequence ID" value="CBN74618.1"/>
    <property type="molecule type" value="Genomic_DNA"/>
</dbReference>
<evidence type="ECO:0000259" key="5">
    <source>
        <dbReference type="Pfam" id="PF02135"/>
    </source>
</evidence>
<feature type="domain" description="TAZ-type" evidence="5">
    <location>
        <begin position="446"/>
        <end position="518"/>
    </location>
</feature>
<feature type="region of interest" description="Disordered" evidence="4">
    <location>
        <begin position="154"/>
        <end position="176"/>
    </location>
</feature>
<feature type="region of interest" description="Disordered" evidence="4">
    <location>
        <begin position="394"/>
        <end position="438"/>
    </location>
</feature>
<keyword evidence="2" id="KW-0863">Zinc-finger</keyword>
<sequence length="549" mass="57798">MVMAATADGGVCEIKMDDSGRLTHIWWQTREQARQRSSDDDAPTKGGVALGGVQASPDSEVSRRLDLLMDKSFGDLQFLSDEFAKLEVVVAPAVQERDDSGKAGTDSKLGRLRFFTTHVRRTMARMRDARSGRDPMSMSQLALLEEHIATSIAPGGGGGVSSSRSSSVSSSMGGRAGAEELVGAGREEEEEWSVGLELHDEAFGSGGSVSLGLVSPAPASVPDRGADGGIYDPHACSARLTPASSSSSLSRLCWGSGGGTGGSAGGGGRDVARGGRPHRHTRRDHVDMLSQLEAEGVFAADDSYSPCGGGGGSRGGGGMGGVAFSPEPREVRYQCGACAASYAATVSGNPWWLLVRQECPICHKMQIPRVDILNPTNNVESHIAFLTENASDGDGSCMDWDGETSDENSGDEYSGDERQGLSAGGSMSGGDGSGLGPTLDSDQAAKLLVLMCHARHCPGNHRSARLAEVCRSVKFLMLHLRDCDGKTRNGDPCPMPWCEPCMSLLHHLIQCPESTGCKGHEHKNRGDLPSQTPSGFGRLRTLRFAAVFS</sequence>
<feature type="compositionally biased region" description="Low complexity" evidence="4">
    <location>
        <begin position="161"/>
        <end position="176"/>
    </location>
</feature>
<organism evidence="6 7">
    <name type="scientific">Ectocarpus siliculosus</name>
    <name type="common">Brown alga</name>
    <name type="synonym">Conferva siliculosa</name>
    <dbReference type="NCBI Taxonomy" id="2880"/>
    <lineage>
        <taxon>Eukaryota</taxon>
        <taxon>Sar</taxon>
        <taxon>Stramenopiles</taxon>
        <taxon>Ochrophyta</taxon>
        <taxon>PX clade</taxon>
        <taxon>Phaeophyceae</taxon>
        <taxon>Ectocarpales</taxon>
        <taxon>Ectocarpaceae</taxon>
        <taxon>Ectocarpus</taxon>
    </lineage>
</organism>
<accession>D8LKM8</accession>
<feature type="compositionally biased region" description="Gly residues" evidence="4">
    <location>
        <begin position="422"/>
        <end position="435"/>
    </location>
</feature>
<dbReference type="Pfam" id="PF02135">
    <property type="entry name" value="zf-TAZ"/>
    <property type="match status" value="1"/>
</dbReference>
<protein>
    <recommendedName>
        <fullName evidence="5">TAZ-type domain-containing protein</fullName>
    </recommendedName>
</protein>
<feature type="region of interest" description="Disordered" evidence="4">
    <location>
        <begin position="258"/>
        <end position="284"/>
    </location>
</feature>
<gene>
    <name evidence="6" type="ORF">Esi_0030_0178</name>
</gene>
<proteinExistence type="predicted"/>
<dbReference type="eggNOG" id="ENOG502S1FW">
    <property type="taxonomic scope" value="Eukaryota"/>
</dbReference>
<keyword evidence="3" id="KW-0862">Zinc</keyword>
<evidence type="ECO:0000256" key="4">
    <source>
        <dbReference type="SAM" id="MobiDB-lite"/>
    </source>
</evidence>